<dbReference type="Proteomes" id="UP000244073">
    <property type="component" value="Unassembled WGS sequence"/>
</dbReference>
<dbReference type="GO" id="GO:0005737">
    <property type="term" value="C:cytoplasm"/>
    <property type="evidence" value="ECO:0007669"/>
    <property type="project" value="TreeGrafter"/>
</dbReference>
<dbReference type="GO" id="GO:0031177">
    <property type="term" value="F:phosphopantetheine binding"/>
    <property type="evidence" value="ECO:0007669"/>
    <property type="project" value="TreeGrafter"/>
</dbReference>
<dbReference type="EMBL" id="MSFN02000003">
    <property type="protein sequence ID" value="PTU21575.1"/>
    <property type="molecule type" value="Genomic_DNA"/>
</dbReference>
<dbReference type="InterPro" id="IPR001242">
    <property type="entry name" value="Condensation_dom"/>
</dbReference>
<dbReference type="PANTHER" id="PTHR45527">
    <property type="entry name" value="NONRIBOSOMAL PEPTIDE SYNTHETASE"/>
    <property type="match status" value="1"/>
</dbReference>
<keyword evidence="1" id="KW-0436">Ligase</keyword>
<comment type="caution">
    <text evidence="3">The sequence shown here is derived from an EMBL/GenBank/DDBJ whole genome shotgun (WGS) entry which is preliminary data.</text>
</comment>
<dbReference type="RefSeq" id="XP_040752967.1">
    <property type="nucleotide sequence ID" value="XM_040893649.1"/>
</dbReference>
<dbReference type="OrthoDB" id="4510599at2759"/>
<feature type="non-terminal residue" evidence="3">
    <location>
        <position position="1"/>
    </location>
</feature>
<dbReference type="GO" id="GO:0016874">
    <property type="term" value="F:ligase activity"/>
    <property type="evidence" value="ECO:0007669"/>
    <property type="project" value="UniProtKB-KW"/>
</dbReference>
<feature type="domain" description="Condensation" evidence="2">
    <location>
        <begin position="2"/>
        <end position="73"/>
    </location>
</feature>
<dbReference type="PANTHER" id="PTHR45527:SF16">
    <property type="entry name" value="NONRIBOSOMAL PEPTIDE SYNTHASE ATNA-RELATED"/>
    <property type="match status" value="1"/>
</dbReference>
<evidence type="ECO:0000313" key="4">
    <source>
        <dbReference type="Proteomes" id="UP000244073"/>
    </source>
</evidence>
<dbReference type="GeneID" id="63810531"/>
<proteinExistence type="predicted"/>
<organism evidence="3 4">
    <name type="scientific">Aspergillus ochraceoroseus IBT 24754</name>
    <dbReference type="NCBI Taxonomy" id="1392256"/>
    <lineage>
        <taxon>Eukaryota</taxon>
        <taxon>Fungi</taxon>
        <taxon>Dikarya</taxon>
        <taxon>Ascomycota</taxon>
        <taxon>Pezizomycotina</taxon>
        <taxon>Eurotiomycetes</taxon>
        <taxon>Eurotiomycetidae</taxon>
        <taxon>Eurotiales</taxon>
        <taxon>Aspergillaceae</taxon>
        <taxon>Aspergillus</taxon>
        <taxon>Aspergillus subgen. Nidulantes</taxon>
    </lineage>
</organism>
<accession>A0A2T5LZ62</accession>
<evidence type="ECO:0000313" key="3">
    <source>
        <dbReference type="EMBL" id="PTU21575.1"/>
    </source>
</evidence>
<dbReference type="GO" id="GO:0043041">
    <property type="term" value="P:amino acid activation for nonribosomal peptide biosynthetic process"/>
    <property type="evidence" value="ECO:0007669"/>
    <property type="project" value="TreeGrafter"/>
</dbReference>
<reference evidence="3 4" key="1">
    <citation type="journal article" date="2018" name="Proc. Natl. Acad. Sci. U.S.A.">
        <title>Linking secondary metabolites to gene clusters through genome sequencing of six diverse Aspergillus species.</title>
        <authorList>
            <person name="Kaerboelling I."/>
            <person name="Vesth T.C."/>
            <person name="Frisvad J.C."/>
            <person name="Nybo J.L."/>
            <person name="Theobald S."/>
            <person name="Kuo A."/>
            <person name="Bowyer P."/>
            <person name="Matsuda Y."/>
            <person name="Mondo S."/>
            <person name="Lyhne E.K."/>
            <person name="Kogle M.E."/>
            <person name="Clum A."/>
            <person name="Lipzen A."/>
            <person name="Salamov A."/>
            <person name="Ngan C.Y."/>
            <person name="Daum C."/>
            <person name="Chiniquy J."/>
            <person name="Barry K."/>
            <person name="LaButti K."/>
            <person name="Haridas S."/>
            <person name="Simmons B.A."/>
            <person name="Magnuson J.K."/>
            <person name="Mortensen U.H."/>
            <person name="Larsen T.O."/>
            <person name="Grigoriev I.V."/>
            <person name="Baker S.E."/>
            <person name="Andersen M.R."/>
        </authorList>
    </citation>
    <scope>NUCLEOTIDE SEQUENCE [LARGE SCALE GENOMIC DNA]</scope>
    <source>
        <strain evidence="3 4">IBT 24754</strain>
    </source>
</reference>
<dbReference type="InterPro" id="IPR023213">
    <property type="entry name" value="CAT-like_dom_sf"/>
</dbReference>
<evidence type="ECO:0000256" key="1">
    <source>
        <dbReference type="ARBA" id="ARBA00022598"/>
    </source>
</evidence>
<dbReference type="Gene3D" id="3.30.559.10">
    <property type="entry name" value="Chloramphenicol acetyltransferase-like domain"/>
    <property type="match status" value="1"/>
</dbReference>
<dbReference type="VEuPathDB" id="FungiDB:P175DRAFT_0434262"/>
<dbReference type="SUPFAM" id="SSF52777">
    <property type="entry name" value="CoA-dependent acyltransferases"/>
    <property type="match status" value="1"/>
</dbReference>
<protein>
    <recommendedName>
        <fullName evidence="2">Condensation domain-containing protein</fullName>
    </recommendedName>
</protein>
<dbReference type="AlphaFoldDB" id="A0A2T5LZ62"/>
<dbReference type="GO" id="GO:0044550">
    <property type="term" value="P:secondary metabolite biosynthetic process"/>
    <property type="evidence" value="ECO:0007669"/>
    <property type="project" value="TreeGrafter"/>
</dbReference>
<evidence type="ECO:0000259" key="2">
    <source>
        <dbReference type="Pfam" id="PF00668"/>
    </source>
</evidence>
<sequence>IEDVYPCTPLQEGLMAITTQQPGAYIGRWVFRIHKTVEIVAFKEAWNLLIRNTPILRTRIVAGEQDGSIQVVVRQPIARVQGHCLQQYLDKGLATLISIWRETYTPSYY</sequence>
<name>A0A2T5LZ62_9EURO</name>
<gene>
    <name evidence="3" type="ORF">P175DRAFT_0434262</name>
</gene>
<dbReference type="Pfam" id="PF00668">
    <property type="entry name" value="Condensation"/>
    <property type="match status" value="1"/>
</dbReference>